<dbReference type="EMBL" id="QDEB01118520">
    <property type="protein sequence ID" value="RZB40481.1"/>
    <property type="molecule type" value="Genomic_DNA"/>
</dbReference>
<sequence>MTDGDCSADDLSKSEEISVNNRSIPDIIESPNFTDTYNAWRKSILCKLICERPSF</sequence>
<comment type="caution">
    <text evidence="1">The sequence shown here is derived from an EMBL/GenBank/DDBJ whole genome shotgun (WGS) entry which is preliminary data.</text>
</comment>
<gene>
    <name evidence="1" type="ORF">BDFB_004991</name>
</gene>
<proteinExistence type="predicted"/>
<organism evidence="1 2">
    <name type="scientific">Asbolus verrucosus</name>
    <name type="common">Desert ironclad beetle</name>
    <dbReference type="NCBI Taxonomy" id="1661398"/>
    <lineage>
        <taxon>Eukaryota</taxon>
        <taxon>Metazoa</taxon>
        <taxon>Ecdysozoa</taxon>
        <taxon>Arthropoda</taxon>
        <taxon>Hexapoda</taxon>
        <taxon>Insecta</taxon>
        <taxon>Pterygota</taxon>
        <taxon>Neoptera</taxon>
        <taxon>Endopterygota</taxon>
        <taxon>Coleoptera</taxon>
        <taxon>Polyphaga</taxon>
        <taxon>Cucujiformia</taxon>
        <taxon>Tenebrionidae</taxon>
        <taxon>Pimeliinae</taxon>
        <taxon>Asbolus</taxon>
    </lineage>
</organism>
<dbReference type="Proteomes" id="UP000292052">
    <property type="component" value="Unassembled WGS sequence"/>
</dbReference>
<evidence type="ECO:0000313" key="2">
    <source>
        <dbReference type="Proteomes" id="UP000292052"/>
    </source>
</evidence>
<keyword evidence="2" id="KW-1185">Reference proteome</keyword>
<protein>
    <submittedName>
        <fullName evidence="1">Uncharacterized protein</fullName>
    </submittedName>
</protein>
<accession>A0A482VBH0</accession>
<reference evidence="1 2" key="1">
    <citation type="submission" date="2017-03" db="EMBL/GenBank/DDBJ databases">
        <title>Genome of the blue death feigning beetle - Asbolus verrucosus.</title>
        <authorList>
            <person name="Rider S.D."/>
        </authorList>
    </citation>
    <scope>NUCLEOTIDE SEQUENCE [LARGE SCALE GENOMIC DNA]</scope>
    <source>
        <strain evidence="1">Butters</strain>
        <tissue evidence="1">Head and leg muscle</tissue>
    </source>
</reference>
<name>A0A482VBH0_ASBVE</name>
<evidence type="ECO:0000313" key="1">
    <source>
        <dbReference type="EMBL" id="RZB40481.1"/>
    </source>
</evidence>
<dbReference type="AlphaFoldDB" id="A0A482VBH0"/>